<keyword evidence="3" id="KW-1185">Reference proteome</keyword>
<dbReference type="AlphaFoldDB" id="A0AAE0GWI8"/>
<accession>A0AAE0GWI8</accession>
<dbReference type="EMBL" id="LGRX02001813">
    <property type="protein sequence ID" value="KAK3285443.1"/>
    <property type="molecule type" value="Genomic_DNA"/>
</dbReference>
<evidence type="ECO:0000313" key="2">
    <source>
        <dbReference type="EMBL" id="KAK3285443.1"/>
    </source>
</evidence>
<sequence length="119" mass="13172">MNEAVRHLIANPVVPLPTNWGSTSRDGAALSRSKQNSPKAKPEPYVPPHNRGGKFSGNKKVVAKVTERQQHHHQSTTLNNPLERKDVGIVLAAHVPPPLVVHTRVLRTFWLSTISFPLL</sequence>
<feature type="region of interest" description="Disordered" evidence="1">
    <location>
        <begin position="14"/>
        <end position="56"/>
    </location>
</feature>
<evidence type="ECO:0000313" key="3">
    <source>
        <dbReference type="Proteomes" id="UP001190700"/>
    </source>
</evidence>
<comment type="caution">
    <text evidence="2">The sequence shown here is derived from an EMBL/GenBank/DDBJ whole genome shotgun (WGS) entry which is preliminary data.</text>
</comment>
<name>A0AAE0GWI8_9CHLO</name>
<evidence type="ECO:0000256" key="1">
    <source>
        <dbReference type="SAM" id="MobiDB-lite"/>
    </source>
</evidence>
<proteinExistence type="predicted"/>
<protein>
    <submittedName>
        <fullName evidence="2">Uncharacterized protein</fullName>
    </submittedName>
</protein>
<dbReference type="Proteomes" id="UP001190700">
    <property type="component" value="Unassembled WGS sequence"/>
</dbReference>
<gene>
    <name evidence="2" type="ORF">CYMTET_6957</name>
</gene>
<reference evidence="2 3" key="1">
    <citation type="journal article" date="2015" name="Genome Biol. Evol.">
        <title>Comparative Genomics of a Bacterivorous Green Alga Reveals Evolutionary Causalities and Consequences of Phago-Mixotrophic Mode of Nutrition.</title>
        <authorList>
            <person name="Burns J.A."/>
            <person name="Paasch A."/>
            <person name="Narechania A."/>
            <person name="Kim E."/>
        </authorList>
    </citation>
    <scope>NUCLEOTIDE SEQUENCE [LARGE SCALE GENOMIC DNA]</scope>
    <source>
        <strain evidence="2 3">PLY_AMNH</strain>
    </source>
</reference>
<organism evidence="2 3">
    <name type="scientific">Cymbomonas tetramitiformis</name>
    <dbReference type="NCBI Taxonomy" id="36881"/>
    <lineage>
        <taxon>Eukaryota</taxon>
        <taxon>Viridiplantae</taxon>
        <taxon>Chlorophyta</taxon>
        <taxon>Pyramimonadophyceae</taxon>
        <taxon>Pyramimonadales</taxon>
        <taxon>Pyramimonadaceae</taxon>
        <taxon>Cymbomonas</taxon>
    </lineage>
</organism>